<dbReference type="InterPro" id="IPR003542">
    <property type="entry name" value="Enbac_synth_compD-like"/>
</dbReference>
<evidence type="ECO:0000313" key="4">
    <source>
        <dbReference type="EMBL" id="GAA5194709.1"/>
    </source>
</evidence>
<accession>A0ABP9SDW9</accession>
<reference evidence="5" key="1">
    <citation type="journal article" date="2019" name="Int. J. Syst. Evol. Microbiol.">
        <title>The Global Catalogue of Microorganisms (GCM) 10K type strain sequencing project: providing services to taxonomists for standard genome sequencing and annotation.</title>
        <authorList>
            <consortium name="The Broad Institute Genomics Platform"/>
            <consortium name="The Broad Institute Genome Sequencing Center for Infectious Disease"/>
            <person name="Wu L."/>
            <person name="Ma J."/>
        </authorList>
    </citation>
    <scope>NUCLEOTIDE SEQUENCE [LARGE SCALE GENOMIC DNA]</scope>
    <source>
        <strain evidence="5">JCM 18304</strain>
    </source>
</reference>
<dbReference type="PRINTS" id="PR01399">
    <property type="entry name" value="ENTSNTHTASED"/>
</dbReference>
<name>A0ABP9SDW9_9ACTN</name>
<evidence type="ECO:0000259" key="3">
    <source>
        <dbReference type="Pfam" id="PF17837"/>
    </source>
</evidence>
<dbReference type="Proteomes" id="UP001501570">
    <property type="component" value="Unassembled WGS sequence"/>
</dbReference>
<dbReference type="InterPro" id="IPR008278">
    <property type="entry name" value="4-PPantetheinyl_Trfase_dom"/>
</dbReference>
<dbReference type="Pfam" id="PF01648">
    <property type="entry name" value="ACPS"/>
    <property type="match status" value="1"/>
</dbReference>
<evidence type="ECO:0000313" key="5">
    <source>
        <dbReference type="Proteomes" id="UP001501570"/>
    </source>
</evidence>
<evidence type="ECO:0000259" key="2">
    <source>
        <dbReference type="Pfam" id="PF01648"/>
    </source>
</evidence>
<dbReference type="PANTHER" id="PTHR38096">
    <property type="entry name" value="ENTEROBACTIN SYNTHASE COMPONENT D"/>
    <property type="match status" value="1"/>
</dbReference>
<gene>
    <name evidence="4" type="ORF">GCM10023322_59790</name>
</gene>
<keyword evidence="5" id="KW-1185">Reference proteome</keyword>
<dbReference type="PANTHER" id="PTHR38096:SF1">
    <property type="entry name" value="ENTEROBACTIN SYNTHASE COMPONENT D"/>
    <property type="match status" value="1"/>
</dbReference>
<dbReference type="Gene3D" id="3.90.470.20">
    <property type="entry name" value="4'-phosphopantetheinyl transferase domain"/>
    <property type="match status" value="1"/>
</dbReference>
<dbReference type="SUPFAM" id="SSF56214">
    <property type="entry name" value="4'-phosphopantetheinyl transferase"/>
    <property type="match status" value="1"/>
</dbReference>
<dbReference type="RefSeq" id="WP_345635236.1">
    <property type="nucleotide sequence ID" value="NZ_BAABJQ010000022.1"/>
</dbReference>
<feature type="domain" description="4'-phosphopantetheinyl transferase N-terminal" evidence="3">
    <location>
        <begin position="27"/>
        <end position="94"/>
    </location>
</feature>
<evidence type="ECO:0000256" key="1">
    <source>
        <dbReference type="ARBA" id="ARBA00022679"/>
    </source>
</evidence>
<dbReference type="EMBL" id="BAABJQ010000022">
    <property type="protein sequence ID" value="GAA5194709.1"/>
    <property type="molecule type" value="Genomic_DNA"/>
</dbReference>
<feature type="domain" description="4'-phosphopantetheinyl transferase" evidence="2">
    <location>
        <begin position="101"/>
        <end position="184"/>
    </location>
</feature>
<dbReference type="Pfam" id="PF17837">
    <property type="entry name" value="4PPT_N"/>
    <property type="match status" value="1"/>
</dbReference>
<organism evidence="4 5">
    <name type="scientific">Rugosimonospora acidiphila</name>
    <dbReference type="NCBI Taxonomy" id="556531"/>
    <lineage>
        <taxon>Bacteria</taxon>
        <taxon>Bacillati</taxon>
        <taxon>Actinomycetota</taxon>
        <taxon>Actinomycetes</taxon>
        <taxon>Micromonosporales</taxon>
        <taxon>Micromonosporaceae</taxon>
        <taxon>Rugosimonospora</taxon>
    </lineage>
</organism>
<proteinExistence type="predicted"/>
<dbReference type="InterPro" id="IPR037143">
    <property type="entry name" value="4-PPantetheinyl_Trfase_dom_sf"/>
</dbReference>
<sequence>MIEEILPAGVSAVEAFQDEPRPVLFSDEEAVISRSVDKRRREFATARVCARTALAALGFAPVPILPGPRGAPGWPSGVVGSITHCAGYRAAAVAHADRIVAIGIDAEQNAPMPRGVLDSVTIEAERPRLERLAVDVPGVCWDRLLFSIKESVYKAWFPLTVRWLDFAEADVTPRPDGTFDARLLVPGPVVGGRRLGGFVGRWMARDGLLITAIALPSTP</sequence>
<keyword evidence="1 4" id="KW-0808">Transferase</keyword>
<dbReference type="InterPro" id="IPR041354">
    <property type="entry name" value="4PPT_N"/>
</dbReference>
<protein>
    <submittedName>
        <fullName evidence="4">4'-phosphopantetheinyl transferase superfamily protein</fullName>
    </submittedName>
</protein>
<dbReference type="GO" id="GO:0016740">
    <property type="term" value="F:transferase activity"/>
    <property type="evidence" value="ECO:0007669"/>
    <property type="project" value="UniProtKB-KW"/>
</dbReference>
<comment type="caution">
    <text evidence="4">The sequence shown here is derived from an EMBL/GenBank/DDBJ whole genome shotgun (WGS) entry which is preliminary data.</text>
</comment>